<dbReference type="AlphaFoldDB" id="A0A8X6SWJ4"/>
<name>A0A8X6SWJ4_TRICX</name>
<dbReference type="Proteomes" id="UP000887159">
    <property type="component" value="Unassembled WGS sequence"/>
</dbReference>
<dbReference type="EMBL" id="BMAU01021357">
    <property type="protein sequence ID" value="GFY21329.1"/>
    <property type="molecule type" value="Genomic_DNA"/>
</dbReference>
<gene>
    <name evidence="1" type="ORF">TNCV_3993731</name>
</gene>
<proteinExistence type="predicted"/>
<keyword evidence="2" id="KW-1185">Reference proteome</keyword>
<reference evidence="1" key="1">
    <citation type="submission" date="2020-08" db="EMBL/GenBank/DDBJ databases">
        <title>Multicomponent nature underlies the extraordinary mechanical properties of spider dragline silk.</title>
        <authorList>
            <person name="Kono N."/>
            <person name="Nakamura H."/>
            <person name="Mori M."/>
            <person name="Yoshida Y."/>
            <person name="Ohtoshi R."/>
            <person name="Malay A.D."/>
            <person name="Moran D.A.P."/>
            <person name="Tomita M."/>
            <person name="Numata K."/>
            <person name="Arakawa K."/>
        </authorList>
    </citation>
    <scope>NUCLEOTIDE SEQUENCE</scope>
</reference>
<protein>
    <submittedName>
        <fullName evidence="1">Uncharacterized protein</fullName>
    </submittedName>
</protein>
<evidence type="ECO:0000313" key="1">
    <source>
        <dbReference type="EMBL" id="GFY21329.1"/>
    </source>
</evidence>
<evidence type="ECO:0000313" key="2">
    <source>
        <dbReference type="Proteomes" id="UP000887159"/>
    </source>
</evidence>
<organism evidence="1 2">
    <name type="scientific">Trichonephila clavipes</name>
    <name type="common">Golden silk orbweaver</name>
    <name type="synonym">Nephila clavipes</name>
    <dbReference type="NCBI Taxonomy" id="2585209"/>
    <lineage>
        <taxon>Eukaryota</taxon>
        <taxon>Metazoa</taxon>
        <taxon>Ecdysozoa</taxon>
        <taxon>Arthropoda</taxon>
        <taxon>Chelicerata</taxon>
        <taxon>Arachnida</taxon>
        <taxon>Araneae</taxon>
        <taxon>Araneomorphae</taxon>
        <taxon>Entelegynae</taxon>
        <taxon>Araneoidea</taxon>
        <taxon>Nephilidae</taxon>
        <taxon>Trichonephila</taxon>
    </lineage>
</organism>
<comment type="caution">
    <text evidence="1">The sequence shown here is derived from an EMBL/GenBank/DDBJ whole genome shotgun (WGS) entry which is preliminary data.</text>
</comment>
<accession>A0A8X6SWJ4</accession>
<sequence>MVSIISAIPSDDGGASEPKRDQLGKYLLIGMAAEQLEMHDTMVIAVTGVTVTLGPLVETHKGGVIADQTITLSSFSANHYFLGALYGHGSTIPANIIKS</sequence>